<proteinExistence type="inferred from homology"/>
<dbReference type="GO" id="GO:0015562">
    <property type="term" value="F:efflux transmembrane transporter activity"/>
    <property type="evidence" value="ECO:0007669"/>
    <property type="project" value="InterPro"/>
</dbReference>
<dbReference type="GO" id="GO:0015288">
    <property type="term" value="F:porin activity"/>
    <property type="evidence" value="ECO:0007669"/>
    <property type="project" value="TreeGrafter"/>
</dbReference>
<protein>
    <recommendedName>
        <fullName evidence="10">Transporter</fullName>
    </recommendedName>
</protein>
<comment type="subcellular location">
    <subcellularLocation>
        <location evidence="1">Cell outer membrane</location>
    </subcellularLocation>
</comment>
<evidence type="ECO:0000256" key="3">
    <source>
        <dbReference type="ARBA" id="ARBA00022448"/>
    </source>
</evidence>
<dbReference type="Gene3D" id="1.20.1600.10">
    <property type="entry name" value="Outer membrane efflux proteins (OEP)"/>
    <property type="match status" value="1"/>
</dbReference>
<name>N8YC62_ACIGI</name>
<dbReference type="EMBL" id="APPJ01000002">
    <property type="protein sequence ID" value="ENV18909.1"/>
    <property type="molecule type" value="Genomic_DNA"/>
</dbReference>
<gene>
    <name evidence="8" type="ORF">F964_00421</name>
</gene>
<evidence type="ECO:0000256" key="7">
    <source>
        <dbReference type="ARBA" id="ARBA00023237"/>
    </source>
</evidence>
<keyword evidence="3" id="KW-0813">Transport</keyword>
<dbReference type="SUPFAM" id="SSF56954">
    <property type="entry name" value="Outer membrane efflux proteins (OEP)"/>
    <property type="match status" value="1"/>
</dbReference>
<reference evidence="8 9" key="1">
    <citation type="submission" date="2013-02" db="EMBL/GenBank/DDBJ databases">
        <title>The Genome Sequence of Acinetobacter guillouiae NIPH 991.</title>
        <authorList>
            <consortium name="The Broad Institute Genome Sequencing Platform"/>
            <consortium name="The Broad Institute Genome Sequencing Center for Infectious Disease"/>
            <person name="Cerqueira G."/>
            <person name="Feldgarden M."/>
            <person name="Courvalin P."/>
            <person name="Perichon B."/>
            <person name="Grillot-Courvalin C."/>
            <person name="Clermont D."/>
            <person name="Rocha E."/>
            <person name="Yoon E.-J."/>
            <person name="Nemec A."/>
            <person name="Walker B."/>
            <person name="Young S.K."/>
            <person name="Zeng Q."/>
            <person name="Gargeya S."/>
            <person name="Fitzgerald M."/>
            <person name="Haas B."/>
            <person name="Abouelleil A."/>
            <person name="Alvarado L."/>
            <person name="Arachchi H.M."/>
            <person name="Berlin A.M."/>
            <person name="Chapman S.B."/>
            <person name="Dewar J."/>
            <person name="Goldberg J."/>
            <person name="Griggs A."/>
            <person name="Gujja S."/>
            <person name="Hansen M."/>
            <person name="Howarth C."/>
            <person name="Imamovic A."/>
            <person name="Larimer J."/>
            <person name="McCowan C."/>
            <person name="Murphy C."/>
            <person name="Neiman D."/>
            <person name="Pearson M."/>
            <person name="Priest M."/>
            <person name="Roberts A."/>
            <person name="Saif S."/>
            <person name="Shea T."/>
            <person name="Sisk P."/>
            <person name="Sykes S."/>
            <person name="Wortman J."/>
            <person name="Nusbaum C."/>
            <person name="Birren B."/>
        </authorList>
    </citation>
    <scope>NUCLEOTIDE SEQUENCE [LARGE SCALE GENOMIC DNA]</scope>
    <source>
        <strain evidence="8 9">NIPH 991</strain>
    </source>
</reference>
<evidence type="ECO:0000256" key="2">
    <source>
        <dbReference type="ARBA" id="ARBA00007613"/>
    </source>
</evidence>
<comment type="similarity">
    <text evidence="2">Belongs to the outer membrane factor (OMF) (TC 1.B.17) family.</text>
</comment>
<dbReference type="GO" id="GO:1990281">
    <property type="term" value="C:efflux pump complex"/>
    <property type="evidence" value="ECO:0007669"/>
    <property type="project" value="TreeGrafter"/>
</dbReference>
<dbReference type="RefSeq" id="WP_004817235.1">
    <property type="nucleotide sequence ID" value="NZ_KB849455.1"/>
</dbReference>
<keyword evidence="9" id="KW-1185">Reference proteome</keyword>
<dbReference type="GO" id="GO:0009279">
    <property type="term" value="C:cell outer membrane"/>
    <property type="evidence" value="ECO:0007669"/>
    <property type="project" value="UniProtKB-SubCell"/>
</dbReference>
<dbReference type="eggNOG" id="COG1538">
    <property type="taxonomic scope" value="Bacteria"/>
</dbReference>
<accession>N8YC62</accession>
<keyword evidence="6" id="KW-0472">Membrane</keyword>
<dbReference type="PANTHER" id="PTHR30026">
    <property type="entry name" value="OUTER MEMBRANE PROTEIN TOLC"/>
    <property type="match status" value="1"/>
</dbReference>
<evidence type="ECO:0000256" key="6">
    <source>
        <dbReference type="ARBA" id="ARBA00023136"/>
    </source>
</evidence>
<dbReference type="InterPro" id="IPR051906">
    <property type="entry name" value="TolC-like"/>
</dbReference>
<sequence>MLAIHGPLVHAAMLKEILKQALVNDPVIQEAQANVSFAHSTMQTTKAEHYPIVSAIGTQVLGQQHKYESNARETHFAPGLRATVNVYAWGGIEAAVDRDKKKEAYYQYTAEQTREDLGYKISTLYLTALRTKESLVVAERNLKRHDKMLHDLNIIVQHDSGRLSELAQAHARRLKVETGIAELRRTLGLTVSRLEVYTQDFLAPDTIVDPFHGMTSQDFITQYHRAEVDQIPSYLAQKAEHESALEDIKVSKAAQMPSINLEGTASPDNKEIYLRMSWDIFNQGSKHKISQKNQTKIAVASRMQQSLRDTIERSRTAMFDMSQNEQRVKLVNQYIDVQQKVVWAYEQQFKISRRTLIDVLDAYNELANIEATEVEARNDFRAATLEYLLAQAKISQWAGVTN</sequence>
<dbReference type="Proteomes" id="UP000013148">
    <property type="component" value="Unassembled WGS sequence"/>
</dbReference>
<comment type="caution">
    <text evidence="8">The sequence shown here is derived from an EMBL/GenBank/DDBJ whole genome shotgun (WGS) entry which is preliminary data.</text>
</comment>
<keyword evidence="4" id="KW-1134">Transmembrane beta strand</keyword>
<dbReference type="InterPro" id="IPR003423">
    <property type="entry name" value="OMP_efflux"/>
</dbReference>
<dbReference type="PATRIC" id="fig|1217656.3.peg.415"/>
<dbReference type="HOGENOM" id="CLU_035489_0_0_6"/>
<keyword evidence="5" id="KW-0812">Transmembrane</keyword>
<organism evidence="8 9">
    <name type="scientific">Acinetobacter guillouiae NIPH 991</name>
    <dbReference type="NCBI Taxonomy" id="1217656"/>
    <lineage>
        <taxon>Bacteria</taxon>
        <taxon>Pseudomonadati</taxon>
        <taxon>Pseudomonadota</taxon>
        <taxon>Gammaproteobacteria</taxon>
        <taxon>Moraxellales</taxon>
        <taxon>Moraxellaceae</taxon>
        <taxon>Acinetobacter</taxon>
    </lineage>
</organism>
<keyword evidence="7" id="KW-0998">Cell outer membrane</keyword>
<evidence type="ECO:0008006" key="10">
    <source>
        <dbReference type="Google" id="ProtNLM"/>
    </source>
</evidence>
<dbReference type="PANTHER" id="PTHR30026:SF20">
    <property type="entry name" value="OUTER MEMBRANE PROTEIN TOLC"/>
    <property type="match status" value="1"/>
</dbReference>
<dbReference type="AlphaFoldDB" id="N8YC62"/>
<evidence type="ECO:0000313" key="8">
    <source>
        <dbReference type="EMBL" id="ENV18909.1"/>
    </source>
</evidence>
<evidence type="ECO:0000256" key="1">
    <source>
        <dbReference type="ARBA" id="ARBA00004442"/>
    </source>
</evidence>
<evidence type="ECO:0000256" key="5">
    <source>
        <dbReference type="ARBA" id="ARBA00022692"/>
    </source>
</evidence>
<dbReference type="Pfam" id="PF02321">
    <property type="entry name" value="OEP"/>
    <property type="match status" value="2"/>
</dbReference>
<evidence type="ECO:0000256" key="4">
    <source>
        <dbReference type="ARBA" id="ARBA00022452"/>
    </source>
</evidence>
<evidence type="ECO:0000313" key="9">
    <source>
        <dbReference type="Proteomes" id="UP000013148"/>
    </source>
</evidence>